<gene>
    <name evidence="2" type="ORF">SAMN04488103_104269</name>
</gene>
<dbReference type="EMBL" id="FOCE01000004">
    <property type="protein sequence ID" value="SEN35357.1"/>
    <property type="molecule type" value="Genomic_DNA"/>
</dbReference>
<dbReference type="Proteomes" id="UP000198761">
    <property type="component" value="Unassembled WGS sequence"/>
</dbReference>
<dbReference type="InterPro" id="IPR021508">
    <property type="entry name" value="Gp17-like"/>
</dbReference>
<sequence>MSYGGAAALQAAVYARLVADLPDVAVHDALPPGGAGETFVILGPEEAVDASDASGAGAEHRFVISVISDAAGFLAAKEIAVRISDALLGAGLVLARGRVVWLGFVKAQARRLEAGAARRIDLRFVARIED</sequence>
<dbReference type="OrthoDB" id="7644395at2"/>
<dbReference type="Gene3D" id="3.30.2000.30">
    <property type="match status" value="1"/>
</dbReference>
<dbReference type="PROSITE" id="PS50828">
    <property type="entry name" value="SMR"/>
    <property type="match status" value="1"/>
</dbReference>
<accession>A0A1H8FVR2</accession>
<keyword evidence="3" id="KW-1185">Reference proteome</keyword>
<dbReference type="InterPro" id="IPR053745">
    <property type="entry name" value="Viral_Tail_Comp_sf"/>
</dbReference>
<evidence type="ECO:0000259" key="1">
    <source>
        <dbReference type="PROSITE" id="PS50828"/>
    </source>
</evidence>
<feature type="domain" description="Smr" evidence="1">
    <location>
        <begin position="1"/>
        <end position="43"/>
    </location>
</feature>
<protein>
    <recommendedName>
        <fullName evidence="1">Smr domain-containing protein</fullName>
    </recommendedName>
</protein>
<reference evidence="2 3" key="1">
    <citation type="submission" date="2016-10" db="EMBL/GenBank/DDBJ databases">
        <authorList>
            <person name="de Groot N.N."/>
        </authorList>
    </citation>
    <scope>NUCLEOTIDE SEQUENCE [LARGE SCALE GENOMIC DNA]</scope>
    <source>
        <strain evidence="2 3">DSM 3857</strain>
    </source>
</reference>
<dbReference type="RefSeq" id="WP_091300799.1">
    <property type="nucleotide sequence ID" value="NZ_FOCE01000004.1"/>
</dbReference>
<dbReference type="Pfam" id="PF11367">
    <property type="entry name" value="Tail_completion_gp17"/>
    <property type="match status" value="1"/>
</dbReference>
<evidence type="ECO:0000313" key="2">
    <source>
        <dbReference type="EMBL" id="SEN35357.1"/>
    </source>
</evidence>
<dbReference type="AlphaFoldDB" id="A0A1H8FVR2"/>
<name>A0A1H8FVR2_9RHOB</name>
<dbReference type="STRING" id="933059.SAMN04488103_104269"/>
<proteinExistence type="predicted"/>
<evidence type="ECO:0000313" key="3">
    <source>
        <dbReference type="Proteomes" id="UP000198761"/>
    </source>
</evidence>
<organism evidence="2 3">
    <name type="scientific">Gemmobacter aquatilis</name>
    <dbReference type="NCBI Taxonomy" id="933059"/>
    <lineage>
        <taxon>Bacteria</taxon>
        <taxon>Pseudomonadati</taxon>
        <taxon>Pseudomonadota</taxon>
        <taxon>Alphaproteobacteria</taxon>
        <taxon>Rhodobacterales</taxon>
        <taxon>Paracoccaceae</taxon>
        <taxon>Gemmobacter</taxon>
    </lineage>
</organism>
<dbReference type="InterPro" id="IPR002625">
    <property type="entry name" value="Smr_dom"/>
</dbReference>